<reference evidence="1 2" key="1">
    <citation type="submission" date="2020-04" db="EMBL/GenBank/DDBJ databases">
        <authorList>
            <person name="Pieper L."/>
        </authorList>
    </citation>
    <scope>NUCLEOTIDE SEQUENCE [LARGE SCALE GENOMIC DNA]</scope>
    <source>
        <strain evidence="1 2">F22</strain>
    </source>
</reference>
<evidence type="ECO:0000313" key="1">
    <source>
        <dbReference type="EMBL" id="NUN87118.1"/>
    </source>
</evidence>
<organism evidence="1 2">
    <name type="scientific">Coprococcus comes</name>
    <dbReference type="NCBI Taxonomy" id="410072"/>
    <lineage>
        <taxon>Bacteria</taxon>
        <taxon>Bacillati</taxon>
        <taxon>Bacillota</taxon>
        <taxon>Clostridia</taxon>
        <taxon>Lachnospirales</taxon>
        <taxon>Lachnospiraceae</taxon>
        <taxon>Coprococcus</taxon>
    </lineage>
</organism>
<gene>
    <name evidence="1" type="ORF">HUU93_11040</name>
</gene>
<dbReference type="EMBL" id="JABWDC010000043">
    <property type="protein sequence ID" value="NUN87118.1"/>
    <property type="molecule type" value="Genomic_DNA"/>
</dbReference>
<feature type="non-terminal residue" evidence="1">
    <location>
        <position position="49"/>
    </location>
</feature>
<name>A0A849XT92_9FIRM</name>
<evidence type="ECO:0000313" key="2">
    <source>
        <dbReference type="Proteomes" id="UP000554488"/>
    </source>
</evidence>
<reference evidence="1 2" key="2">
    <citation type="submission" date="2020-07" db="EMBL/GenBank/DDBJ databases">
        <title>Bacterial metabolism rescues the inhibition of intestinal drug absorption by food and drug additives.</title>
        <authorList>
            <person name="Zou L."/>
            <person name="Spanogiannopoulos P."/>
            <person name="Chien H.-C."/>
            <person name="Pieper L.M."/>
            <person name="Cai W."/>
            <person name="Khuri N."/>
            <person name="Pottel J."/>
            <person name="Vora B."/>
            <person name="Ni Z."/>
            <person name="Tsakalozou E."/>
            <person name="Zhang W."/>
            <person name="Shoichet B.K."/>
            <person name="Giacomini K.M."/>
            <person name="Turnbaugh P.J."/>
        </authorList>
    </citation>
    <scope>NUCLEOTIDE SEQUENCE [LARGE SCALE GENOMIC DNA]</scope>
    <source>
        <strain evidence="1 2">F22</strain>
    </source>
</reference>
<protein>
    <submittedName>
        <fullName evidence="1">NusG domain II-containing protein</fullName>
    </submittedName>
</protein>
<dbReference type="Proteomes" id="UP000554488">
    <property type="component" value="Unassembled WGS sequence"/>
</dbReference>
<sequence>MKKKDLILGAGIIVIALAMLLGMQLTRGEEGNQIRVMLDGKIYGTYSLS</sequence>
<comment type="caution">
    <text evidence="1">The sequence shown here is derived from an EMBL/GenBank/DDBJ whole genome shotgun (WGS) entry which is preliminary data.</text>
</comment>
<dbReference type="AlphaFoldDB" id="A0A849XT92"/>
<accession>A0A849XT92</accession>
<proteinExistence type="predicted"/>